<dbReference type="GO" id="GO:0008270">
    <property type="term" value="F:zinc ion binding"/>
    <property type="evidence" value="ECO:0007669"/>
    <property type="project" value="UniProtKB-KW"/>
</dbReference>
<evidence type="ECO:0000256" key="4">
    <source>
        <dbReference type="PROSITE-ProRule" id="PRU00723"/>
    </source>
</evidence>
<organism evidence="7">
    <name type="scientific">Pyrodinium bahamense</name>
    <dbReference type="NCBI Taxonomy" id="73915"/>
    <lineage>
        <taxon>Eukaryota</taxon>
        <taxon>Sar</taxon>
        <taxon>Alveolata</taxon>
        <taxon>Dinophyceae</taxon>
        <taxon>Gonyaulacales</taxon>
        <taxon>Pyrocystaceae</taxon>
        <taxon>Pyrodinium</taxon>
    </lineage>
</organism>
<sequence>MAADARHRERRRSYEDGTKGQSKPSSAKANGDRAGDRSGDRAGDRAGDRVVEQAEKGDRWERKNGERDRGSWPPADNGLSLPAALRGVGEATEPTEWALRCASVVLEHPTGRREETEAILAKLSEWLATPATQEVLSQIAASAIPGSVARAIRKFRNEPPSAALACLVAVRSSGSAESTAAYIRAGAVEEVYAFMDRHPHHGGVQNVSLLCLGILLKDSSAARLAVGTGAVSRVLRAMGATVGREVQYNGLVVLRLLTDSGRTPRSGVQEVAMRAKVSHSSDTALCSVANDVLAVVTPRFKEVLCWHWQSGWCKLGPRCTYAHGASDLRRA</sequence>
<evidence type="ECO:0000256" key="5">
    <source>
        <dbReference type="SAM" id="MobiDB-lite"/>
    </source>
</evidence>
<evidence type="ECO:0000256" key="2">
    <source>
        <dbReference type="ARBA" id="ARBA00022771"/>
    </source>
</evidence>
<evidence type="ECO:0000259" key="6">
    <source>
        <dbReference type="PROSITE" id="PS50103"/>
    </source>
</evidence>
<dbReference type="InterPro" id="IPR036855">
    <property type="entry name" value="Znf_CCCH_sf"/>
</dbReference>
<dbReference type="InterPro" id="IPR000571">
    <property type="entry name" value="Znf_CCCH"/>
</dbReference>
<dbReference type="Pfam" id="PF00642">
    <property type="entry name" value="zf-CCCH"/>
    <property type="match status" value="1"/>
</dbReference>
<evidence type="ECO:0000256" key="1">
    <source>
        <dbReference type="ARBA" id="ARBA00022723"/>
    </source>
</evidence>
<dbReference type="SUPFAM" id="SSF90229">
    <property type="entry name" value="CCCH zinc finger"/>
    <property type="match status" value="1"/>
</dbReference>
<protein>
    <recommendedName>
        <fullName evidence="6">C3H1-type domain-containing protein</fullName>
    </recommendedName>
</protein>
<gene>
    <name evidence="7" type="ORF">PBAH0796_LOCUS16119</name>
</gene>
<evidence type="ECO:0000256" key="3">
    <source>
        <dbReference type="ARBA" id="ARBA00022833"/>
    </source>
</evidence>
<keyword evidence="3 4" id="KW-0862">Zinc</keyword>
<reference evidence="7" key="1">
    <citation type="submission" date="2021-01" db="EMBL/GenBank/DDBJ databases">
        <authorList>
            <person name="Corre E."/>
            <person name="Pelletier E."/>
            <person name="Niang G."/>
            <person name="Scheremetjew M."/>
            <person name="Finn R."/>
            <person name="Kale V."/>
            <person name="Holt S."/>
            <person name="Cochrane G."/>
            <person name="Meng A."/>
            <person name="Brown T."/>
            <person name="Cohen L."/>
        </authorList>
    </citation>
    <scope>NUCLEOTIDE SEQUENCE</scope>
    <source>
        <strain evidence="7">Pbaha01</strain>
    </source>
</reference>
<dbReference type="EMBL" id="HBEG01026566">
    <property type="protein sequence ID" value="CAD8362916.1"/>
    <property type="molecule type" value="Transcribed_RNA"/>
</dbReference>
<feature type="region of interest" description="Disordered" evidence="5">
    <location>
        <begin position="1"/>
        <end position="80"/>
    </location>
</feature>
<keyword evidence="2 4" id="KW-0863">Zinc-finger</keyword>
<dbReference type="Gene3D" id="4.10.1000.10">
    <property type="entry name" value="Zinc finger, CCCH-type"/>
    <property type="match status" value="1"/>
</dbReference>
<dbReference type="AlphaFoldDB" id="A0A7S0AG82"/>
<dbReference type="InterPro" id="IPR011989">
    <property type="entry name" value="ARM-like"/>
</dbReference>
<dbReference type="SMART" id="SM00356">
    <property type="entry name" value="ZnF_C3H1"/>
    <property type="match status" value="1"/>
</dbReference>
<dbReference type="PROSITE" id="PS50103">
    <property type="entry name" value="ZF_C3H1"/>
    <property type="match status" value="1"/>
</dbReference>
<evidence type="ECO:0000313" key="7">
    <source>
        <dbReference type="EMBL" id="CAD8362916.1"/>
    </source>
</evidence>
<feature type="domain" description="C3H1-type" evidence="6">
    <location>
        <begin position="299"/>
        <end position="326"/>
    </location>
</feature>
<feature type="compositionally biased region" description="Polar residues" evidence="5">
    <location>
        <begin position="19"/>
        <end position="28"/>
    </location>
</feature>
<feature type="compositionally biased region" description="Basic and acidic residues" evidence="5">
    <location>
        <begin position="1"/>
        <end position="18"/>
    </location>
</feature>
<keyword evidence="1 4" id="KW-0479">Metal-binding</keyword>
<feature type="compositionally biased region" description="Basic and acidic residues" evidence="5">
    <location>
        <begin position="30"/>
        <end position="70"/>
    </location>
</feature>
<proteinExistence type="predicted"/>
<name>A0A7S0AG82_9DINO</name>
<feature type="zinc finger region" description="C3H1-type" evidence="4">
    <location>
        <begin position="299"/>
        <end position="326"/>
    </location>
</feature>
<dbReference type="Gene3D" id="1.25.10.10">
    <property type="entry name" value="Leucine-rich Repeat Variant"/>
    <property type="match status" value="1"/>
</dbReference>
<accession>A0A7S0AG82</accession>